<accession>A0A0F7V4S3</accession>
<organism evidence="2">
    <name type="scientific">Toxoplasma gondii (strain ATCC 50861 / VEG)</name>
    <dbReference type="NCBI Taxonomy" id="432359"/>
    <lineage>
        <taxon>Eukaryota</taxon>
        <taxon>Sar</taxon>
        <taxon>Alveolata</taxon>
        <taxon>Apicomplexa</taxon>
        <taxon>Conoidasida</taxon>
        <taxon>Coccidia</taxon>
        <taxon>Eucoccidiorida</taxon>
        <taxon>Eimeriorina</taxon>
        <taxon>Sarcocystidae</taxon>
        <taxon>Toxoplasma</taxon>
    </lineage>
</organism>
<name>A0A0F7V4S3_TOXGV</name>
<gene>
    <name evidence="2" type="ORF">BN1205_096340</name>
</gene>
<dbReference type="EMBL" id="LN714501">
    <property type="protein sequence ID" value="CEL77486.1"/>
    <property type="molecule type" value="Genomic_DNA"/>
</dbReference>
<feature type="region of interest" description="Disordered" evidence="1">
    <location>
        <begin position="107"/>
        <end position="131"/>
    </location>
</feature>
<evidence type="ECO:0000256" key="1">
    <source>
        <dbReference type="SAM" id="MobiDB-lite"/>
    </source>
</evidence>
<sequence length="169" mass="19934">MQPAESSRQAFEFAASVRRFTCGLRPVCAFLSLPPEVLSRPQRFQKRGRKLQRLASRSMQRPALEGIQQLHSGVWTSGQRRQDSQRERLGMHRHQILQKLHWRRTRATDAQRSCSGRRLRRNGTGGRRGRGVRALRRVKVDRRRDGLWRGQRQLEELEQQRDETLRAFN</sequence>
<feature type="compositionally biased region" description="Basic residues" evidence="1">
    <location>
        <begin position="115"/>
        <end position="131"/>
    </location>
</feature>
<protein>
    <submittedName>
        <fullName evidence="2">Uncharacterized protein</fullName>
    </submittedName>
</protein>
<evidence type="ECO:0000313" key="2">
    <source>
        <dbReference type="EMBL" id="CEL77486.1"/>
    </source>
</evidence>
<dbReference type="AlphaFoldDB" id="A0A0F7V4S3"/>
<reference evidence="2" key="1">
    <citation type="journal article" date="2015" name="PLoS ONE">
        <title>Comprehensive Evaluation of Toxoplasma gondii VEG and Neospora caninum LIV Genomes with Tachyzoite Stage Transcriptome and Proteome Defines Novel Transcript Features.</title>
        <authorList>
            <person name="Ramaprasad A."/>
            <person name="Mourier T."/>
            <person name="Naeem R."/>
            <person name="Malas T.B."/>
            <person name="Moussa E."/>
            <person name="Panigrahi A."/>
            <person name="Vermont S.J."/>
            <person name="Otto T.D."/>
            <person name="Wastling J."/>
            <person name="Pain A."/>
        </authorList>
    </citation>
    <scope>NUCLEOTIDE SEQUENCE</scope>
    <source>
        <strain evidence="2">VEG</strain>
    </source>
</reference>
<proteinExistence type="predicted"/>